<dbReference type="CDD" id="cd02440">
    <property type="entry name" value="AdoMet_MTases"/>
    <property type="match status" value="1"/>
</dbReference>
<name>A0A0T5P619_9RHOB</name>
<dbReference type="EMBL" id="CP031598">
    <property type="protein sequence ID" value="QEW28100.1"/>
    <property type="molecule type" value="Genomic_DNA"/>
</dbReference>
<sequence>MTDDDLYDNQTISFLEELWGEGFLSPGGPDEVRRVLHGVDVSGKRALDIGCGSGACVVLMAHDLGAEHVTGIDVEEPVCAAARRRAELGGVSSRVTIEKVEPGPFPFPDESFDVVFSKDSIIHIPDKAAMAKDAFRILKPGGMFAASDWLIGHDDDPSPEMVEYIKSEDLDFAMASPATYEKAMREAGFEDVELVNRNPWYAEVAAEELAWLTGDERPGLEERHGKEFIGHQVETWTKMLRVLQKGEHCPHHIRGRKPE</sequence>
<protein>
    <submittedName>
        <fullName evidence="7">Demethylrebeccamycin-D-glucose O-methyltransferase</fullName>
        <ecNumber evidence="7">2.1.1.164</ecNumber>
    </submittedName>
    <submittedName>
        <fullName evidence="6">SAM-dependent methlyltransferase</fullName>
    </submittedName>
</protein>
<evidence type="ECO:0000256" key="3">
    <source>
        <dbReference type="ARBA" id="ARBA00022679"/>
    </source>
</evidence>
<dbReference type="PANTHER" id="PTHR44307">
    <property type="entry name" value="PHOSPHOETHANOLAMINE METHYLTRANSFERASE"/>
    <property type="match status" value="1"/>
</dbReference>
<evidence type="ECO:0000313" key="6">
    <source>
        <dbReference type="EMBL" id="KRS16465.1"/>
    </source>
</evidence>
<dbReference type="PATRIC" id="fig|540747.5.peg.1314"/>
<dbReference type="KEGG" id="rid:RIdsm_03925"/>
<reference evidence="7 9" key="2">
    <citation type="submission" date="2018-08" db="EMBL/GenBank/DDBJ databases">
        <title>Genetic Globetrotter - A new plasmid hitch-hiking vast phylogenetic and geographic distances.</title>
        <authorList>
            <person name="Vollmers J."/>
            <person name="Petersen J."/>
        </authorList>
    </citation>
    <scope>NUCLEOTIDE SEQUENCE [LARGE SCALE GENOMIC DNA]</scope>
    <source>
        <strain evidence="7 9">DSM 26383</strain>
    </source>
</reference>
<reference evidence="6 8" key="1">
    <citation type="submission" date="2015-04" db="EMBL/GenBank/DDBJ databases">
        <title>The draft genome sequence of Roseovarius indicus B108T.</title>
        <authorList>
            <person name="Li G."/>
            <person name="Lai Q."/>
            <person name="Shao Z."/>
            <person name="Yan P."/>
        </authorList>
    </citation>
    <scope>NUCLEOTIDE SEQUENCE [LARGE SCALE GENOMIC DNA]</scope>
    <source>
        <strain evidence="6 8">B108</strain>
    </source>
</reference>
<evidence type="ECO:0000259" key="5">
    <source>
        <dbReference type="Pfam" id="PF13847"/>
    </source>
</evidence>
<dbReference type="Gene3D" id="3.40.50.150">
    <property type="entry name" value="Vaccinia Virus protein VP39"/>
    <property type="match status" value="1"/>
</dbReference>
<dbReference type="InterPro" id="IPR025714">
    <property type="entry name" value="Methyltranfer_dom"/>
</dbReference>
<accession>A0A0T5P619</accession>
<evidence type="ECO:0000256" key="4">
    <source>
        <dbReference type="ARBA" id="ARBA00025707"/>
    </source>
</evidence>
<dbReference type="PANTHER" id="PTHR44307:SF2">
    <property type="entry name" value="PHOSPHOETHANOLAMINE METHYLTRANSFERASE ISOFORM X1"/>
    <property type="match status" value="1"/>
</dbReference>
<feature type="domain" description="Methyltransferase" evidence="5">
    <location>
        <begin position="42"/>
        <end position="149"/>
    </location>
</feature>
<dbReference type="AlphaFoldDB" id="A0A0T5P619"/>
<dbReference type="Pfam" id="PF13847">
    <property type="entry name" value="Methyltransf_31"/>
    <property type="match status" value="1"/>
</dbReference>
<dbReference type="STRING" id="540747.SAMN04488031_11227"/>
<keyword evidence="8" id="KW-1185">Reference proteome</keyword>
<dbReference type="RefSeq" id="WP_057818029.1">
    <property type="nucleotide sequence ID" value="NZ_CAXRJZ010000045.1"/>
</dbReference>
<comment type="pathway">
    <text evidence="1">Lipid metabolism.</text>
</comment>
<dbReference type="Proteomes" id="UP000325785">
    <property type="component" value="Chromosome"/>
</dbReference>
<dbReference type="SUPFAM" id="SSF53335">
    <property type="entry name" value="S-adenosyl-L-methionine-dependent methyltransferases"/>
    <property type="match status" value="1"/>
</dbReference>
<organism evidence="6 8">
    <name type="scientific">Roseovarius indicus</name>
    <dbReference type="NCBI Taxonomy" id="540747"/>
    <lineage>
        <taxon>Bacteria</taxon>
        <taxon>Pseudomonadati</taxon>
        <taxon>Pseudomonadota</taxon>
        <taxon>Alphaproteobacteria</taxon>
        <taxon>Rhodobacterales</taxon>
        <taxon>Roseobacteraceae</taxon>
        <taxon>Roseovarius</taxon>
    </lineage>
</organism>
<evidence type="ECO:0000313" key="9">
    <source>
        <dbReference type="Proteomes" id="UP000325785"/>
    </source>
</evidence>
<evidence type="ECO:0000313" key="8">
    <source>
        <dbReference type="Proteomes" id="UP000051401"/>
    </source>
</evidence>
<evidence type="ECO:0000313" key="7">
    <source>
        <dbReference type="EMBL" id="QEW28100.1"/>
    </source>
</evidence>
<gene>
    <name evidence="7" type="primary">rebM</name>
    <name evidence="7" type="ORF">RIdsm_03925</name>
    <name evidence="6" type="ORF">XM52_17860</name>
</gene>
<dbReference type="EMBL" id="LAXI01000013">
    <property type="protein sequence ID" value="KRS16465.1"/>
    <property type="molecule type" value="Genomic_DNA"/>
</dbReference>
<dbReference type="Proteomes" id="UP000051401">
    <property type="component" value="Unassembled WGS sequence"/>
</dbReference>
<keyword evidence="2 7" id="KW-0489">Methyltransferase</keyword>
<dbReference type="InterPro" id="IPR029063">
    <property type="entry name" value="SAM-dependent_MTases_sf"/>
</dbReference>
<evidence type="ECO:0000256" key="2">
    <source>
        <dbReference type="ARBA" id="ARBA00022603"/>
    </source>
</evidence>
<evidence type="ECO:0000256" key="1">
    <source>
        <dbReference type="ARBA" id="ARBA00005189"/>
    </source>
</evidence>
<proteinExistence type="predicted"/>
<dbReference type="EC" id="2.1.1.164" evidence="7"/>
<dbReference type="GO" id="GO:0032259">
    <property type="term" value="P:methylation"/>
    <property type="evidence" value="ECO:0007669"/>
    <property type="project" value="UniProtKB-KW"/>
</dbReference>
<keyword evidence="3 6" id="KW-0808">Transferase</keyword>
<dbReference type="GO" id="GO:0102082">
    <property type="term" value="F:demethylrebeccamycin--D-glucose O-methyltransferase activity"/>
    <property type="evidence" value="ECO:0007669"/>
    <property type="project" value="UniProtKB-EC"/>
</dbReference>
<dbReference type="OrthoDB" id="9765084at2"/>
<comment type="pathway">
    <text evidence="4">Phospholipid metabolism.</text>
</comment>